<gene>
    <name evidence="2" type="ORF">FHP06_09785</name>
</gene>
<accession>A0A5C8NFX9</accession>
<evidence type="ECO:0000313" key="2">
    <source>
        <dbReference type="EMBL" id="TXL60709.1"/>
    </source>
</evidence>
<protein>
    <submittedName>
        <fullName evidence="2">Alpha/beta hydrolase</fullName>
    </submittedName>
</protein>
<dbReference type="PANTHER" id="PTHR46438:SF11">
    <property type="entry name" value="LIPASE-RELATED"/>
    <property type="match status" value="1"/>
</dbReference>
<evidence type="ECO:0000259" key="1">
    <source>
        <dbReference type="Pfam" id="PF12697"/>
    </source>
</evidence>
<dbReference type="PRINTS" id="PR00111">
    <property type="entry name" value="ABHYDROLASE"/>
</dbReference>
<dbReference type="GO" id="GO:0016787">
    <property type="term" value="F:hydrolase activity"/>
    <property type="evidence" value="ECO:0007669"/>
    <property type="project" value="UniProtKB-KW"/>
</dbReference>
<dbReference type="InterPro" id="IPR029058">
    <property type="entry name" value="AB_hydrolase_fold"/>
</dbReference>
<dbReference type="SUPFAM" id="SSF53474">
    <property type="entry name" value="alpha/beta-Hydrolases"/>
    <property type="match status" value="1"/>
</dbReference>
<dbReference type="PANTHER" id="PTHR46438">
    <property type="entry name" value="ALPHA/BETA-HYDROLASES SUPERFAMILY PROTEIN"/>
    <property type="match status" value="1"/>
</dbReference>
<dbReference type="Gene3D" id="3.40.50.1820">
    <property type="entry name" value="alpha/beta hydrolase"/>
    <property type="match status" value="1"/>
</dbReference>
<dbReference type="Proteomes" id="UP000321571">
    <property type="component" value="Unassembled WGS sequence"/>
</dbReference>
<comment type="caution">
    <text evidence="2">The sequence shown here is derived from an EMBL/GenBank/DDBJ whole genome shotgun (WGS) entry which is preliminary data.</text>
</comment>
<name>A0A5C8NFX9_9ACTN</name>
<feature type="domain" description="AB hydrolase-1" evidence="1">
    <location>
        <begin position="12"/>
        <end position="251"/>
    </location>
</feature>
<evidence type="ECO:0000313" key="3">
    <source>
        <dbReference type="Proteomes" id="UP000321571"/>
    </source>
</evidence>
<reference evidence="2 3" key="1">
    <citation type="submission" date="2019-06" db="EMBL/GenBank/DDBJ databases">
        <title>Aeromicrobium sp. nov., isolated from a maize field.</title>
        <authorList>
            <person name="Lin S.-Y."/>
            <person name="Tsai C.-F."/>
            <person name="Young C.-C."/>
        </authorList>
    </citation>
    <scope>NUCLEOTIDE SEQUENCE [LARGE SCALE GENOMIC DNA]</scope>
    <source>
        <strain evidence="2 3">CC-CFT486</strain>
    </source>
</reference>
<dbReference type="Pfam" id="PF12697">
    <property type="entry name" value="Abhydrolase_6"/>
    <property type="match status" value="1"/>
</dbReference>
<organism evidence="2 3">
    <name type="scientific">Aeromicrobium terrae</name>
    <dbReference type="NCBI Taxonomy" id="2498846"/>
    <lineage>
        <taxon>Bacteria</taxon>
        <taxon>Bacillati</taxon>
        <taxon>Actinomycetota</taxon>
        <taxon>Actinomycetes</taxon>
        <taxon>Propionibacteriales</taxon>
        <taxon>Nocardioidaceae</taxon>
        <taxon>Aeromicrobium</taxon>
    </lineage>
</organism>
<dbReference type="EMBL" id="VDUX01000004">
    <property type="protein sequence ID" value="TXL60709.1"/>
    <property type="molecule type" value="Genomic_DNA"/>
</dbReference>
<keyword evidence="3" id="KW-1185">Reference proteome</keyword>
<proteinExistence type="predicted"/>
<dbReference type="OrthoDB" id="27092at2"/>
<sequence length="263" mass="28012">MHHLREGHGSPLVLIHGVGHHGQAWRPVMDLLHDEHDVLACDSPGFGRSDPLPAGVTPSVWAYADAFEAFFDEQGLDRPHVAGNSMGGAIALELAERGAVRSATAISPAGFWTAAERRYAQLSLAALARMPQPLQPAVLKAARTGPGRAALLAQLVKRPSQMPFDEVVATLTDAFAAPAFVAALKAFDDYLFEPGDLDQGAVTVAWGDADRLLLHGRQSARAREVLEAARHVTLDGGHVPFHDCPEQVADAIRTTVAAAAHRS</sequence>
<dbReference type="RefSeq" id="WP_147686252.1">
    <property type="nucleotide sequence ID" value="NZ_VDUX01000004.1"/>
</dbReference>
<keyword evidence="2" id="KW-0378">Hydrolase</keyword>
<dbReference type="AlphaFoldDB" id="A0A5C8NFX9"/>
<dbReference type="InterPro" id="IPR000073">
    <property type="entry name" value="AB_hydrolase_1"/>
</dbReference>